<dbReference type="eggNOG" id="KOG1001">
    <property type="taxonomic scope" value="Eukaryota"/>
</dbReference>
<reference evidence="11 12" key="1">
    <citation type="submission" date="2013-03" db="EMBL/GenBank/DDBJ databases">
        <title>The Genome Sequence of Phialophora europaea CBS 101466.</title>
        <authorList>
            <consortium name="The Broad Institute Genomics Platform"/>
            <person name="Cuomo C."/>
            <person name="de Hoog S."/>
            <person name="Gorbushina A."/>
            <person name="Walker B."/>
            <person name="Young S.K."/>
            <person name="Zeng Q."/>
            <person name="Gargeya S."/>
            <person name="Fitzgerald M."/>
            <person name="Haas B."/>
            <person name="Abouelleil A."/>
            <person name="Allen A.W."/>
            <person name="Alvarado L."/>
            <person name="Arachchi H.M."/>
            <person name="Berlin A.M."/>
            <person name="Chapman S.B."/>
            <person name="Gainer-Dewar J."/>
            <person name="Goldberg J."/>
            <person name="Griggs A."/>
            <person name="Gujja S."/>
            <person name="Hansen M."/>
            <person name="Howarth C."/>
            <person name="Imamovic A."/>
            <person name="Ireland A."/>
            <person name="Larimer J."/>
            <person name="McCowan C."/>
            <person name="Murphy C."/>
            <person name="Pearson M."/>
            <person name="Poon T.W."/>
            <person name="Priest M."/>
            <person name="Roberts A."/>
            <person name="Saif S."/>
            <person name="Shea T."/>
            <person name="Sisk P."/>
            <person name="Sykes S."/>
            <person name="Wortman J."/>
            <person name="Nusbaum C."/>
            <person name="Birren B."/>
        </authorList>
    </citation>
    <scope>NUCLEOTIDE SEQUENCE [LARGE SCALE GENOMIC DNA]</scope>
    <source>
        <strain evidence="11 12">CBS 101466</strain>
    </source>
</reference>
<dbReference type="InterPro" id="IPR050628">
    <property type="entry name" value="SNF2_RAD54_helicase_TF"/>
</dbReference>
<evidence type="ECO:0000256" key="4">
    <source>
        <dbReference type="ARBA" id="ARBA00022806"/>
    </source>
</evidence>
<dbReference type="AlphaFoldDB" id="W2SD46"/>
<feature type="domain" description="RING-type" evidence="8">
    <location>
        <begin position="804"/>
        <end position="850"/>
    </location>
</feature>
<evidence type="ECO:0000256" key="7">
    <source>
        <dbReference type="SAM" id="MobiDB-lite"/>
    </source>
</evidence>
<evidence type="ECO:0000313" key="11">
    <source>
        <dbReference type="EMBL" id="ETN46545.1"/>
    </source>
</evidence>
<dbReference type="GO" id="GO:0000724">
    <property type="term" value="P:double-strand break repair via homologous recombination"/>
    <property type="evidence" value="ECO:0007669"/>
    <property type="project" value="TreeGrafter"/>
</dbReference>
<keyword evidence="12" id="KW-1185">Reference proteome</keyword>
<dbReference type="SUPFAM" id="SSF57850">
    <property type="entry name" value="RING/U-box"/>
    <property type="match status" value="1"/>
</dbReference>
<dbReference type="GO" id="GO:0008094">
    <property type="term" value="F:ATP-dependent activity, acting on DNA"/>
    <property type="evidence" value="ECO:0007669"/>
    <property type="project" value="TreeGrafter"/>
</dbReference>
<feature type="compositionally biased region" description="Basic and acidic residues" evidence="7">
    <location>
        <begin position="163"/>
        <end position="185"/>
    </location>
</feature>
<evidence type="ECO:0008006" key="13">
    <source>
        <dbReference type="Google" id="ProtNLM"/>
    </source>
</evidence>
<dbReference type="InParanoid" id="W2SD46"/>
<evidence type="ECO:0000256" key="1">
    <source>
        <dbReference type="ARBA" id="ARBA00007025"/>
    </source>
</evidence>
<dbReference type="CDD" id="cd18793">
    <property type="entry name" value="SF2_C_SNF"/>
    <property type="match status" value="1"/>
</dbReference>
<dbReference type="InterPro" id="IPR001650">
    <property type="entry name" value="Helicase_C-like"/>
</dbReference>
<dbReference type="InterPro" id="IPR038718">
    <property type="entry name" value="SNF2-like_sf"/>
</dbReference>
<dbReference type="Gene3D" id="3.40.50.10810">
    <property type="entry name" value="Tandem AAA-ATPase domain"/>
    <property type="match status" value="1"/>
</dbReference>
<dbReference type="InterPro" id="IPR049730">
    <property type="entry name" value="SNF2/RAD54-like_C"/>
</dbReference>
<dbReference type="InterPro" id="IPR001841">
    <property type="entry name" value="Znf_RING"/>
</dbReference>
<feature type="domain" description="Helicase ATP-binding" evidence="9">
    <location>
        <begin position="453"/>
        <end position="640"/>
    </location>
</feature>
<organism evidence="11 12">
    <name type="scientific">Cyphellophora europaea (strain CBS 101466)</name>
    <name type="common">Phialophora europaea</name>
    <dbReference type="NCBI Taxonomy" id="1220924"/>
    <lineage>
        <taxon>Eukaryota</taxon>
        <taxon>Fungi</taxon>
        <taxon>Dikarya</taxon>
        <taxon>Ascomycota</taxon>
        <taxon>Pezizomycotina</taxon>
        <taxon>Eurotiomycetes</taxon>
        <taxon>Chaetothyriomycetidae</taxon>
        <taxon>Chaetothyriales</taxon>
        <taxon>Cyphellophoraceae</taxon>
        <taxon>Cyphellophora</taxon>
    </lineage>
</organism>
<dbReference type="PROSITE" id="PS50089">
    <property type="entry name" value="ZF_RING_2"/>
    <property type="match status" value="1"/>
</dbReference>
<keyword evidence="6" id="KW-0479">Metal-binding</keyword>
<dbReference type="Gene3D" id="3.30.40.10">
    <property type="entry name" value="Zinc/RING finger domain, C3HC4 (zinc finger)"/>
    <property type="match status" value="1"/>
</dbReference>
<keyword evidence="6" id="KW-0862">Zinc</keyword>
<gene>
    <name evidence="11" type="ORF">HMPREF1541_00730</name>
</gene>
<dbReference type="CDD" id="cd16449">
    <property type="entry name" value="RING-HC"/>
    <property type="match status" value="1"/>
</dbReference>
<keyword evidence="3" id="KW-0378">Hydrolase</keyword>
<feature type="region of interest" description="Disordered" evidence="7">
    <location>
        <begin position="58"/>
        <end position="290"/>
    </location>
</feature>
<dbReference type="PROSITE" id="PS51194">
    <property type="entry name" value="HELICASE_CTER"/>
    <property type="match status" value="1"/>
</dbReference>
<feature type="region of interest" description="Disordered" evidence="7">
    <location>
        <begin position="876"/>
        <end position="908"/>
    </location>
</feature>
<evidence type="ECO:0000313" key="12">
    <source>
        <dbReference type="Proteomes" id="UP000030752"/>
    </source>
</evidence>
<dbReference type="Proteomes" id="UP000030752">
    <property type="component" value="Unassembled WGS sequence"/>
</dbReference>
<feature type="compositionally biased region" description="Basic residues" evidence="7">
    <location>
        <begin position="936"/>
        <end position="951"/>
    </location>
</feature>
<dbReference type="CDD" id="cd18008">
    <property type="entry name" value="DEXDc_SHPRH-like"/>
    <property type="match status" value="1"/>
</dbReference>
<feature type="region of interest" description="Disordered" evidence="7">
    <location>
        <begin position="1"/>
        <end position="20"/>
    </location>
</feature>
<dbReference type="OrthoDB" id="423559at2759"/>
<feature type="compositionally biased region" description="Basic and acidic residues" evidence="7">
    <location>
        <begin position="876"/>
        <end position="885"/>
    </location>
</feature>
<feature type="compositionally biased region" description="Acidic residues" evidence="7">
    <location>
        <begin position="886"/>
        <end position="908"/>
    </location>
</feature>
<dbReference type="SMART" id="SM00184">
    <property type="entry name" value="RING"/>
    <property type="match status" value="1"/>
</dbReference>
<dbReference type="GeneID" id="19968069"/>
<dbReference type="GO" id="GO:0016787">
    <property type="term" value="F:hydrolase activity"/>
    <property type="evidence" value="ECO:0007669"/>
    <property type="project" value="UniProtKB-KW"/>
</dbReference>
<accession>W2SD46</accession>
<dbReference type="SUPFAM" id="SSF52540">
    <property type="entry name" value="P-loop containing nucleoside triphosphate hydrolases"/>
    <property type="match status" value="2"/>
</dbReference>
<evidence type="ECO:0000256" key="3">
    <source>
        <dbReference type="ARBA" id="ARBA00022801"/>
    </source>
</evidence>
<dbReference type="PANTHER" id="PTHR45626">
    <property type="entry name" value="TRANSCRIPTION TERMINATION FACTOR 2-RELATED"/>
    <property type="match status" value="1"/>
</dbReference>
<dbReference type="GO" id="GO:0005524">
    <property type="term" value="F:ATP binding"/>
    <property type="evidence" value="ECO:0007669"/>
    <property type="project" value="UniProtKB-KW"/>
</dbReference>
<keyword evidence="4" id="KW-0347">Helicase</keyword>
<dbReference type="SMART" id="SM00487">
    <property type="entry name" value="DEXDc"/>
    <property type="match status" value="1"/>
</dbReference>
<dbReference type="Pfam" id="PF00271">
    <property type="entry name" value="Helicase_C"/>
    <property type="match status" value="1"/>
</dbReference>
<dbReference type="PANTHER" id="PTHR45626:SF16">
    <property type="entry name" value="ATP-DEPENDENT HELICASE ULS1"/>
    <property type="match status" value="1"/>
</dbReference>
<name>W2SD46_CYPE1</name>
<feature type="domain" description="Helicase C-terminal" evidence="10">
    <location>
        <begin position="989"/>
        <end position="1155"/>
    </location>
</feature>
<protein>
    <recommendedName>
        <fullName evidence="13">SWI/SNF family DNA-dependent ATPase Ris1</fullName>
    </recommendedName>
</protein>
<dbReference type="SMART" id="SM00490">
    <property type="entry name" value="HELICc"/>
    <property type="match status" value="1"/>
</dbReference>
<dbReference type="InterPro" id="IPR027417">
    <property type="entry name" value="P-loop_NTPase"/>
</dbReference>
<keyword evidence="5" id="KW-0067">ATP-binding</keyword>
<feature type="compositionally biased region" description="Polar residues" evidence="7">
    <location>
        <begin position="208"/>
        <end position="224"/>
    </location>
</feature>
<dbReference type="Gene3D" id="3.40.50.300">
    <property type="entry name" value="P-loop containing nucleotide triphosphate hydrolases"/>
    <property type="match status" value="1"/>
</dbReference>
<dbReference type="GO" id="GO:0008270">
    <property type="term" value="F:zinc ion binding"/>
    <property type="evidence" value="ECO:0007669"/>
    <property type="project" value="UniProtKB-KW"/>
</dbReference>
<dbReference type="HOGENOM" id="CLU_000315_2_0_1"/>
<proteinExistence type="inferred from homology"/>
<keyword evidence="2" id="KW-0547">Nucleotide-binding</keyword>
<feature type="region of interest" description="Disordered" evidence="7">
    <location>
        <begin position="922"/>
        <end position="955"/>
    </location>
</feature>
<comment type="similarity">
    <text evidence="1">Belongs to the SNF2/RAD54 helicase family.</text>
</comment>
<feature type="compositionally biased region" description="Polar residues" evidence="7">
    <location>
        <begin position="268"/>
        <end position="289"/>
    </location>
</feature>
<dbReference type="Pfam" id="PF13920">
    <property type="entry name" value="zf-C3HC4_3"/>
    <property type="match status" value="1"/>
</dbReference>
<dbReference type="STRING" id="1220924.W2SD46"/>
<evidence type="ECO:0000256" key="2">
    <source>
        <dbReference type="ARBA" id="ARBA00022741"/>
    </source>
</evidence>
<evidence type="ECO:0000259" key="10">
    <source>
        <dbReference type="PROSITE" id="PS51194"/>
    </source>
</evidence>
<evidence type="ECO:0000259" key="8">
    <source>
        <dbReference type="PROSITE" id="PS50089"/>
    </source>
</evidence>
<dbReference type="GO" id="GO:0005634">
    <property type="term" value="C:nucleus"/>
    <property type="evidence" value="ECO:0007669"/>
    <property type="project" value="TreeGrafter"/>
</dbReference>
<dbReference type="InterPro" id="IPR013083">
    <property type="entry name" value="Znf_RING/FYVE/PHD"/>
</dbReference>
<dbReference type="EMBL" id="KB822711">
    <property type="protein sequence ID" value="ETN46545.1"/>
    <property type="molecule type" value="Genomic_DNA"/>
</dbReference>
<evidence type="ECO:0000259" key="9">
    <source>
        <dbReference type="PROSITE" id="PS51192"/>
    </source>
</evidence>
<dbReference type="Pfam" id="PF00176">
    <property type="entry name" value="SNF2-rel_dom"/>
    <property type="match status" value="1"/>
</dbReference>
<evidence type="ECO:0000256" key="6">
    <source>
        <dbReference type="PROSITE-ProRule" id="PRU00175"/>
    </source>
</evidence>
<dbReference type="InterPro" id="IPR014001">
    <property type="entry name" value="Helicase_ATP-bd"/>
</dbReference>
<evidence type="ECO:0000256" key="5">
    <source>
        <dbReference type="ARBA" id="ARBA00022840"/>
    </source>
</evidence>
<dbReference type="RefSeq" id="XP_008711257.1">
    <property type="nucleotide sequence ID" value="XM_008713035.1"/>
</dbReference>
<dbReference type="GO" id="GO:0005737">
    <property type="term" value="C:cytoplasm"/>
    <property type="evidence" value="ECO:0007669"/>
    <property type="project" value="TreeGrafter"/>
</dbReference>
<dbReference type="PROSITE" id="PS51192">
    <property type="entry name" value="HELICASE_ATP_BIND_1"/>
    <property type="match status" value="1"/>
</dbReference>
<dbReference type="GO" id="GO:0004386">
    <property type="term" value="F:helicase activity"/>
    <property type="evidence" value="ECO:0007669"/>
    <property type="project" value="UniProtKB-KW"/>
</dbReference>
<keyword evidence="6" id="KW-0863">Zinc-finger</keyword>
<sequence length="1177" mass="131151">MSESADSAPHQSLEDEIADLREDIELNAGLLASLENESDTESEESKAVIKRTLKRLRKRMKTLTQPPADIDQVDGSADGHMQHQIPSGMSRDDRNSHLMPPPTSDLVSRKRQRGGFDEDTESRDSKSRKQTPSQSGDASPALSADSLEGSDLADNPIFALLGHSREEEREHKQYLQELAARKKQEEEDAAYALRLQEEMEAEIASAVPPSSSQKTRPASTSQSFFKADGSFNPTKPEPPWPTSRIGAESVPGPSYSRPEPRIKVDSSGWDSPNFETGSGAATPTSSQDSLMEIPPDQFIPREPRISVTGWGPMHNSQHNRSMPGAFPGQPEFLSSAGSSVYNNVPYNSSTSALGNPALAYGAGGYALPGSGLVNPAMDPYAGLRQNNAELMRRLNPYLDQDADPAKTQEEIKDLLKHIRPDEELSDEQLAQVPQGLTMPLMPHQISGLAWMKTMEEGTNKGGILADDMGLGKTLQAISLMLARPAPDNERRPNLIVAPVALMHQWKRELEKFVRGRHRFNVTILHGPSRAENYNAIRGYDVVLTTYGTLASELKRRLVYEEKVKNAADPAAVRDNCAILSTRSKFHRVILDEAQNIKNRNTKTAIAACRVTATHRWCLTGTPMQNSVEEMYSLIKFCRIRPYSEWDKFSRDFARPLKGKSENLKDRAMRQLQVLLKAVLLRRTKQSKLNGQPIIQLPERYTVEDRAVFDDDQLRFYKGVEESAKIQFNKYLRNGSIGSNYSHALVLLLRLRQACCHPALVTNSKDFQQLAGELGVTDMLENAKLLTDKVVDRLKSEEQDAGLECPVCMDASENPTIFPCGHNVCTECFAKLCDNALNSEESAQATCPHCRAKIDANKITNWESFLRVYCPDREGVQPVDDIRGDASDSDSDSDSFDEGDGDDDGKDLDDFIVPDDGEIAYDSAASDGKVKKDKSIAKRKPKSKRKGKRKDKKKDATISLAELRKQGLRSKAAHRKYLKKLAKDFVTSTKIEKTIKLLEDIHNRGENEKTIIFSSFTSFLDLLEVPLSRHPDFQVYSRYDGSMTAAARNDAVLDFTDKPNNKIILVSLKAGNAGLNLTAANHCIILDPFWNPFVEYQAADRCYRIGQTKEVTVHRVLIGENDEERSGEEDFTVEDRILKLQEKKKALVEQALDERAGQQVGRLGVMELGYLFGVNNLQ</sequence>
<dbReference type="InterPro" id="IPR000330">
    <property type="entry name" value="SNF2_N"/>
</dbReference>
<dbReference type="VEuPathDB" id="FungiDB:HMPREF1541_00730"/>